<dbReference type="Gene3D" id="3.30.780.10">
    <property type="entry name" value="SUI1-like domain"/>
    <property type="match status" value="1"/>
</dbReference>
<protein>
    <recommendedName>
        <fullName evidence="3 4">Translation machinery-associated protein 22</fullName>
    </recommendedName>
</protein>
<dbReference type="InterPro" id="IPR050318">
    <property type="entry name" value="DENR/SUI1_TIF"/>
</dbReference>
<dbReference type="SUPFAM" id="SSF55159">
    <property type="entry name" value="eIF1-like"/>
    <property type="match status" value="1"/>
</dbReference>
<accession>A0A9W8AQ61</accession>
<dbReference type="InterPro" id="IPR036877">
    <property type="entry name" value="SUI1_dom_sf"/>
</dbReference>
<comment type="subunit">
    <text evidence="2 4">Interacts with the 40S ribosomal subunit.</text>
</comment>
<sequence>YCEFGASLPRCRQWLENHQADLYARLYTDTDLAEKLEKVAVVKDDKDAAEDLDADTKKLAKAIGKEEAKLKREEVKRQTTKVLIKRIERTKRKRVTTIQNLEIFDIDLKKAAKAFASRFACGSSVSKNNQNQDEIVIQGDVSEEVKAYILNKWKSIPEKNIQLSEEKKKPTQ</sequence>
<dbReference type="GO" id="GO:0005737">
    <property type="term" value="C:cytoplasm"/>
    <property type="evidence" value="ECO:0007669"/>
    <property type="project" value="UniProtKB-SubCell"/>
</dbReference>
<dbReference type="InterPro" id="IPR048517">
    <property type="entry name" value="DENR_N"/>
</dbReference>
<dbReference type="InterPro" id="IPR046447">
    <property type="entry name" value="DENR_C"/>
</dbReference>
<comment type="domain">
    <text evidence="4">The SUI1 domain may be involved in RNA binding.</text>
</comment>
<dbReference type="GO" id="GO:0002188">
    <property type="term" value="P:translation reinitiation"/>
    <property type="evidence" value="ECO:0007669"/>
    <property type="project" value="TreeGrafter"/>
</dbReference>
<dbReference type="NCBIfam" id="TIGR01159">
    <property type="entry name" value="DRP1"/>
    <property type="match status" value="1"/>
</dbReference>
<reference evidence="6" key="1">
    <citation type="submission" date="2022-07" db="EMBL/GenBank/DDBJ databases">
        <title>Phylogenomic reconstructions and comparative analyses of Kickxellomycotina fungi.</title>
        <authorList>
            <person name="Reynolds N.K."/>
            <person name="Stajich J.E."/>
            <person name="Barry K."/>
            <person name="Grigoriev I.V."/>
            <person name="Crous P."/>
            <person name="Smith M.E."/>
        </authorList>
    </citation>
    <scope>NUCLEOTIDE SEQUENCE</scope>
    <source>
        <strain evidence="6">RSA 1196</strain>
    </source>
</reference>
<dbReference type="Pfam" id="PF01253">
    <property type="entry name" value="SUI1"/>
    <property type="match status" value="1"/>
</dbReference>
<evidence type="ECO:0000256" key="4">
    <source>
        <dbReference type="RuleBase" id="RU361273"/>
    </source>
</evidence>
<dbReference type="GO" id="GO:0005840">
    <property type="term" value="C:ribosome"/>
    <property type="evidence" value="ECO:0007669"/>
    <property type="project" value="UniProtKB-KW"/>
</dbReference>
<dbReference type="Pfam" id="PF21023">
    <property type="entry name" value="DENR_N"/>
    <property type="match status" value="1"/>
</dbReference>
<gene>
    <name evidence="6" type="primary">TMA22_2</name>
    <name evidence="6" type="ORF">IWQ62_005862</name>
</gene>
<evidence type="ECO:0000313" key="6">
    <source>
        <dbReference type="EMBL" id="KAJ1954005.1"/>
    </source>
</evidence>
<dbReference type="GO" id="GO:0003729">
    <property type="term" value="F:mRNA binding"/>
    <property type="evidence" value="ECO:0007669"/>
    <property type="project" value="TreeGrafter"/>
</dbReference>
<feature type="domain" description="SUI1" evidence="5">
    <location>
        <begin position="82"/>
        <end position="153"/>
    </location>
</feature>
<dbReference type="OrthoDB" id="277199at2759"/>
<dbReference type="Proteomes" id="UP001150925">
    <property type="component" value="Unassembled WGS sequence"/>
</dbReference>
<dbReference type="InterPro" id="IPR001950">
    <property type="entry name" value="SUI1"/>
</dbReference>
<comment type="caution">
    <text evidence="6">The sequence shown here is derived from an EMBL/GenBank/DDBJ whole genome shotgun (WGS) entry which is preliminary data.</text>
</comment>
<name>A0A9W8AQ61_9FUNG</name>
<comment type="subcellular location">
    <subcellularLocation>
        <location evidence="4">Cytoplasm</location>
    </subcellularLocation>
</comment>
<dbReference type="CDD" id="cd11607">
    <property type="entry name" value="DENR_C"/>
    <property type="match status" value="1"/>
</dbReference>
<evidence type="ECO:0000256" key="2">
    <source>
        <dbReference type="ARBA" id="ARBA00011742"/>
    </source>
</evidence>
<keyword evidence="4" id="KW-0963">Cytoplasm</keyword>
<dbReference type="EMBL" id="JANBPY010002701">
    <property type="protein sequence ID" value="KAJ1954005.1"/>
    <property type="molecule type" value="Genomic_DNA"/>
</dbReference>
<evidence type="ECO:0000313" key="7">
    <source>
        <dbReference type="Proteomes" id="UP001150925"/>
    </source>
</evidence>
<feature type="non-terminal residue" evidence="6">
    <location>
        <position position="172"/>
    </location>
</feature>
<keyword evidence="4" id="KW-0687">Ribonucleoprotein</keyword>
<dbReference type="PANTHER" id="PTHR12789">
    <property type="entry name" value="DENSITY-REGULATED PROTEIN HOMOLOG"/>
    <property type="match status" value="1"/>
</dbReference>
<dbReference type="GO" id="GO:1990904">
    <property type="term" value="C:ribonucleoprotein complex"/>
    <property type="evidence" value="ECO:0007669"/>
    <property type="project" value="UniProtKB-KW"/>
</dbReference>
<proteinExistence type="inferred from homology"/>
<comment type="similarity">
    <text evidence="1 4">Belongs to the DENR family.</text>
</comment>
<evidence type="ECO:0000259" key="5">
    <source>
        <dbReference type="PROSITE" id="PS50296"/>
    </source>
</evidence>
<dbReference type="GO" id="GO:0001731">
    <property type="term" value="P:formation of translation preinitiation complex"/>
    <property type="evidence" value="ECO:0007669"/>
    <property type="project" value="TreeGrafter"/>
</dbReference>
<keyword evidence="7" id="KW-1185">Reference proteome</keyword>
<dbReference type="PANTHER" id="PTHR12789:SF0">
    <property type="entry name" value="DENSITY-REGULATED PROTEIN"/>
    <property type="match status" value="1"/>
</dbReference>
<evidence type="ECO:0000256" key="3">
    <source>
        <dbReference type="ARBA" id="ARBA00020058"/>
    </source>
</evidence>
<organism evidence="6 7">
    <name type="scientific">Dispira parvispora</name>
    <dbReference type="NCBI Taxonomy" id="1520584"/>
    <lineage>
        <taxon>Eukaryota</taxon>
        <taxon>Fungi</taxon>
        <taxon>Fungi incertae sedis</taxon>
        <taxon>Zoopagomycota</taxon>
        <taxon>Kickxellomycotina</taxon>
        <taxon>Dimargaritomycetes</taxon>
        <taxon>Dimargaritales</taxon>
        <taxon>Dimargaritaceae</taxon>
        <taxon>Dispira</taxon>
    </lineage>
</organism>
<keyword evidence="4" id="KW-0689">Ribosomal protein</keyword>
<evidence type="ECO:0000256" key="1">
    <source>
        <dbReference type="ARBA" id="ARBA00007514"/>
    </source>
</evidence>
<dbReference type="InterPro" id="IPR005873">
    <property type="entry name" value="DENR_eukaryotes"/>
</dbReference>
<dbReference type="GO" id="GO:0003743">
    <property type="term" value="F:translation initiation factor activity"/>
    <property type="evidence" value="ECO:0007669"/>
    <property type="project" value="InterPro"/>
</dbReference>
<dbReference type="AlphaFoldDB" id="A0A9W8AQ61"/>
<dbReference type="PROSITE" id="PS50296">
    <property type="entry name" value="SUI1"/>
    <property type="match status" value="1"/>
</dbReference>